<gene>
    <name evidence="1" type="ORF">ACFSCX_10500</name>
</gene>
<evidence type="ECO:0008006" key="3">
    <source>
        <dbReference type="Google" id="ProtNLM"/>
    </source>
</evidence>
<accession>A0ABW4LSD2</accession>
<proteinExistence type="predicted"/>
<protein>
    <recommendedName>
        <fullName evidence="3">Aspartate kinase</fullName>
    </recommendedName>
</protein>
<evidence type="ECO:0000313" key="1">
    <source>
        <dbReference type="EMBL" id="MFD1736993.1"/>
    </source>
</evidence>
<dbReference type="Proteomes" id="UP001597214">
    <property type="component" value="Unassembled WGS sequence"/>
</dbReference>
<dbReference type="EMBL" id="JBHUEM010000014">
    <property type="protein sequence ID" value="MFD1736993.1"/>
    <property type="molecule type" value="Genomic_DNA"/>
</dbReference>
<evidence type="ECO:0000313" key="2">
    <source>
        <dbReference type="Proteomes" id="UP001597214"/>
    </source>
</evidence>
<sequence length="66" mass="7389">METISFGSKDLKIAGSNILRLISKAINVNTFCITSINDSRSYFMNVLNRHTELAKEGTIISVYDAY</sequence>
<dbReference type="RefSeq" id="WP_377928184.1">
    <property type="nucleotide sequence ID" value="NZ_JBHUEM010000014.1"/>
</dbReference>
<name>A0ABW4LSD2_9BACI</name>
<keyword evidence="2" id="KW-1185">Reference proteome</keyword>
<organism evidence="1 2">
    <name type="scientific">Bacillus salitolerans</name>
    <dbReference type="NCBI Taxonomy" id="1437434"/>
    <lineage>
        <taxon>Bacteria</taxon>
        <taxon>Bacillati</taxon>
        <taxon>Bacillota</taxon>
        <taxon>Bacilli</taxon>
        <taxon>Bacillales</taxon>
        <taxon>Bacillaceae</taxon>
        <taxon>Bacillus</taxon>
    </lineage>
</organism>
<reference evidence="2" key="1">
    <citation type="journal article" date="2019" name="Int. J. Syst. Evol. Microbiol.">
        <title>The Global Catalogue of Microorganisms (GCM) 10K type strain sequencing project: providing services to taxonomists for standard genome sequencing and annotation.</title>
        <authorList>
            <consortium name="The Broad Institute Genomics Platform"/>
            <consortium name="The Broad Institute Genome Sequencing Center for Infectious Disease"/>
            <person name="Wu L."/>
            <person name="Ma J."/>
        </authorList>
    </citation>
    <scope>NUCLEOTIDE SEQUENCE [LARGE SCALE GENOMIC DNA]</scope>
    <source>
        <strain evidence="2">CCUG 49339</strain>
    </source>
</reference>
<comment type="caution">
    <text evidence="1">The sequence shown here is derived from an EMBL/GenBank/DDBJ whole genome shotgun (WGS) entry which is preliminary data.</text>
</comment>